<dbReference type="EMBL" id="CAKOAT010549598">
    <property type="protein sequence ID" value="CAH8382262.1"/>
    <property type="molecule type" value="Genomic_DNA"/>
</dbReference>
<dbReference type="PANTHER" id="PTHR11461:SF304">
    <property type="entry name" value="SERPIN-Z10-RELATED"/>
    <property type="match status" value="1"/>
</dbReference>
<dbReference type="InterPro" id="IPR000215">
    <property type="entry name" value="Serpin_fam"/>
</dbReference>
<evidence type="ECO:0000259" key="1">
    <source>
        <dbReference type="Pfam" id="PF00079"/>
    </source>
</evidence>
<dbReference type="PANTHER" id="PTHR11461">
    <property type="entry name" value="SERINE PROTEASE INHIBITOR, SERPIN"/>
    <property type="match status" value="1"/>
</dbReference>
<sequence length="120" mass="13793">MHYTSKDLGAKDSIHTGDIMNLDGTSVKVLYMTNSEDQYLEDYDSFQVLRLPYVEDQRQFSMYIYLPYDKDGLPSLLEKIGSKPGFIDNHIAHHRVSLGAFGIPKFKFSFEFEASDVLKD</sequence>
<organism evidence="2 3">
    <name type="scientific">Eruca vesicaria subsp. sativa</name>
    <name type="common">Garden rocket</name>
    <name type="synonym">Eruca sativa</name>
    <dbReference type="NCBI Taxonomy" id="29727"/>
    <lineage>
        <taxon>Eukaryota</taxon>
        <taxon>Viridiplantae</taxon>
        <taxon>Streptophyta</taxon>
        <taxon>Embryophyta</taxon>
        <taxon>Tracheophyta</taxon>
        <taxon>Spermatophyta</taxon>
        <taxon>Magnoliopsida</taxon>
        <taxon>eudicotyledons</taxon>
        <taxon>Gunneridae</taxon>
        <taxon>Pentapetalae</taxon>
        <taxon>rosids</taxon>
        <taxon>malvids</taxon>
        <taxon>Brassicales</taxon>
        <taxon>Brassicaceae</taxon>
        <taxon>Brassiceae</taxon>
        <taxon>Eruca</taxon>
    </lineage>
</organism>
<dbReference type="Gene3D" id="2.30.39.10">
    <property type="entry name" value="Alpha-1-antitrypsin, domain 1"/>
    <property type="match status" value="1"/>
</dbReference>
<reference evidence="2 3" key="1">
    <citation type="submission" date="2022-03" db="EMBL/GenBank/DDBJ databases">
        <authorList>
            <person name="Macdonald S."/>
            <person name="Ahmed S."/>
            <person name="Newling K."/>
        </authorList>
    </citation>
    <scope>NUCLEOTIDE SEQUENCE [LARGE SCALE GENOMIC DNA]</scope>
</reference>
<dbReference type="InterPro" id="IPR023796">
    <property type="entry name" value="Serpin_dom"/>
</dbReference>
<gene>
    <name evidence="2" type="ORF">ERUC_LOCUS34745</name>
</gene>
<feature type="domain" description="Serpin" evidence="1">
    <location>
        <begin position="20"/>
        <end position="119"/>
    </location>
</feature>
<evidence type="ECO:0000313" key="3">
    <source>
        <dbReference type="Proteomes" id="UP001642260"/>
    </source>
</evidence>
<evidence type="ECO:0000313" key="2">
    <source>
        <dbReference type="EMBL" id="CAH8382262.1"/>
    </source>
</evidence>
<dbReference type="Proteomes" id="UP001642260">
    <property type="component" value="Unassembled WGS sequence"/>
</dbReference>
<dbReference type="Pfam" id="PF00079">
    <property type="entry name" value="Serpin"/>
    <property type="match status" value="1"/>
</dbReference>
<dbReference type="SUPFAM" id="SSF56574">
    <property type="entry name" value="Serpins"/>
    <property type="match status" value="1"/>
</dbReference>
<dbReference type="AlphaFoldDB" id="A0ABC8LFF1"/>
<dbReference type="InterPro" id="IPR042185">
    <property type="entry name" value="Serpin_sf_2"/>
</dbReference>
<accession>A0ABC8LFF1</accession>
<proteinExistence type="predicted"/>
<comment type="caution">
    <text evidence="2">The sequence shown here is derived from an EMBL/GenBank/DDBJ whole genome shotgun (WGS) entry which is preliminary data.</text>
</comment>
<name>A0ABC8LFF1_ERUVS</name>
<protein>
    <recommendedName>
        <fullName evidence="1">Serpin domain-containing protein</fullName>
    </recommendedName>
</protein>
<keyword evidence="3" id="KW-1185">Reference proteome</keyword>
<dbReference type="InterPro" id="IPR036186">
    <property type="entry name" value="Serpin_sf"/>
</dbReference>